<comment type="caution">
    <text evidence="1">The sequence shown here is derived from an EMBL/GenBank/DDBJ whole genome shotgun (WGS) entry which is preliminary data.</text>
</comment>
<protein>
    <submittedName>
        <fullName evidence="1">Uncharacterized protein</fullName>
    </submittedName>
</protein>
<gene>
    <name evidence="1" type="ORF">QFC21_004211</name>
</gene>
<dbReference type="Proteomes" id="UP001227268">
    <property type="component" value="Unassembled WGS sequence"/>
</dbReference>
<evidence type="ECO:0000313" key="1">
    <source>
        <dbReference type="EMBL" id="KAJ9099330.1"/>
    </source>
</evidence>
<name>A0ACC2VKC2_9TREE</name>
<keyword evidence="2" id="KW-1185">Reference proteome</keyword>
<sequence length="157" mass="17210">MARTGQRKTPPPQIGFVLVFACHKKSTPVNHNMSHEQVKMQDLSRPGATSPTLRPTPPTFQRTVKADPWMGSSGRDPKAASINVTNFSEETGLLEGTVEDRTTKPGSSVSRFLHRRAQSPKKPKRPRPPSSSNQDQIVRNLSDMGFPGLSNLSSGHN</sequence>
<organism evidence="1 2">
    <name type="scientific">Naganishia friedmannii</name>
    <dbReference type="NCBI Taxonomy" id="89922"/>
    <lineage>
        <taxon>Eukaryota</taxon>
        <taxon>Fungi</taxon>
        <taxon>Dikarya</taxon>
        <taxon>Basidiomycota</taxon>
        <taxon>Agaricomycotina</taxon>
        <taxon>Tremellomycetes</taxon>
        <taxon>Filobasidiales</taxon>
        <taxon>Filobasidiaceae</taxon>
        <taxon>Naganishia</taxon>
    </lineage>
</organism>
<dbReference type="EMBL" id="JASBWT010000013">
    <property type="protein sequence ID" value="KAJ9099330.1"/>
    <property type="molecule type" value="Genomic_DNA"/>
</dbReference>
<accession>A0ACC2VKC2</accession>
<evidence type="ECO:0000313" key="2">
    <source>
        <dbReference type="Proteomes" id="UP001227268"/>
    </source>
</evidence>
<proteinExistence type="predicted"/>
<reference evidence="1" key="1">
    <citation type="submission" date="2023-04" db="EMBL/GenBank/DDBJ databases">
        <title>Draft Genome sequencing of Naganishia species isolated from polar environments using Oxford Nanopore Technology.</title>
        <authorList>
            <person name="Leo P."/>
            <person name="Venkateswaran K."/>
        </authorList>
    </citation>
    <scope>NUCLEOTIDE SEQUENCE</scope>
    <source>
        <strain evidence="1">MNA-CCFEE 5423</strain>
    </source>
</reference>